<feature type="transmembrane region" description="Helical" evidence="8">
    <location>
        <begin position="157"/>
        <end position="176"/>
    </location>
</feature>
<dbReference type="PANTHER" id="PTHR36838:SF3">
    <property type="entry name" value="TRANSPORTER AUXIN EFFLUX CARRIER EC FAMILY"/>
    <property type="match status" value="1"/>
</dbReference>
<evidence type="ECO:0000256" key="3">
    <source>
        <dbReference type="ARBA" id="ARBA00022448"/>
    </source>
</evidence>
<comment type="caution">
    <text evidence="9">The sequence shown here is derived from an EMBL/GenBank/DDBJ whole genome shotgun (WGS) entry which is preliminary data.</text>
</comment>
<dbReference type="EMBL" id="JADIMU010000012">
    <property type="protein sequence ID" value="MBO8442431.1"/>
    <property type="molecule type" value="Genomic_DNA"/>
</dbReference>
<feature type="transmembrane region" description="Helical" evidence="8">
    <location>
        <begin position="253"/>
        <end position="273"/>
    </location>
</feature>
<keyword evidence="7 8" id="KW-0472">Membrane</keyword>
<dbReference type="Gene3D" id="1.20.1530.20">
    <property type="match status" value="1"/>
</dbReference>
<dbReference type="InterPro" id="IPR004776">
    <property type="entry name" value="Mem_transp_PIN-like"/>
</dbReference>
<comment type="similarity">
    <text evidence="2">Belongs to the auxin efflux carrier (TC 2.A.69) family.</text>
</comment>
<feature type="transmembrane region" description="Helical" evidence="8">
    <location>
        <begin position="222"/>
        <end position="246"/>
    </location>
</feature>
<protein>
    <submittedName>
        <fullName evidence="9">AEC family transporter</fullName>
    </submittedName>
</protein>
<name>A0A9D9E749_9SPIR</name>
<dbReference type="GO" id="GO:0005886">
    <property type="term" value="C:plasma membrane"/>
    <property type="evidence" value="ECO:0007669"/>
    <property type="project" value="UniProtKB-SubCell"/>
</dbReference>
<evidence type="ECO:0000256" key="4">
    <source>
        <dbReference type="ARBA" id="ARBA00022475"/>
    </source>
</evidence>
<evidence type="ECO:0000256" key="1">
    <source>
        <dbReference type="ARBA" id="ARBA00004651"/>
    </source>
</evidence>
<keyword evidence="4" id="KW-1003">Cell membrane</keyword>
<dbReference type="InterPro" id="IPR038770">
    <property type="entry name" value="Na+/solute_symporter_sf"/>
</dbReference>
<evidence type="ECO:0000256" key="8">
    <source>
        <dbReference type="SAM" id="Phobius"/>
    </source>
</evidence>
<evidence type="ECO:0000256" key="7">
    <source>
        <dbReference type="ARBA" id="ARBA00023136"/>
    </source>
</evidence>
<dbReference type="AlphaFoldDB" id="A0A9D9E749"/>
<accession>A0A9D9E749</accession>
<reference evidence="9" key="1">
    <citation type="submission" date="2020-10" db="EMBL/GenBank/DDBJ databases">
        <authorList>
            <person name="Gilroy R."/>
        </authorList>
    </citation>
    <scope>NUCLEOTIDE SEQUENCE</scope>
    <source>
        <strain evidence="9">11167</strain>
    </source>
</reference>
<evidence type="ECO:0000313" key="9">
    <source>
        <dbReference type="EMBL" id="MBO8442431.1"/>
    </source>
</evidence>
<evidence type="ECO:0000256" key="5">
    <source>
        <dbReference type="ARBA" id="ARBA00022692"/>
    </source>
</evidence>
<keyword evidence="6 8" id="KW-1133">Transmembrane helix</keyword>
<comment type="subcellular location">
    <subcellularLocation>
        <location evidence="1">Cell membrane</location>
        <topology evidence="1">Multi-pass membrane protein</topology>
    </subcellularLocation>
</comment>
<feature type="transmembrane region" description="Helical" evidence="8">
    <location>
        <begin position="34"/>
        <end position="52"/>
    </location>
</feature>
<evidence type="ECO:0000313" key="10">
    <source>
        <dbReference type="Proteomes" id="UP000823633"/>
    </source>
</evidence>
<feature type="transmembrane region" description="Helical" evidence="8">
    <location>
        <begin position="188"/>
        <end position="210"/>
    </location>
</feature>
<dbReference type="PANTHER" id="PTHR36838">
    <property type="entry name" value="AUXIN EFFLUX CARRIER FAMILY PROTEIN"/>
    <property type="match status" value="1"/>
</dbReference>
<dbReference type="Proteomes" id="UP000823633">
    <property type="component" value="Unassembled WGS sequence"/>
</dbReference>
<proteinExistence type="inferred from homology"/>
<feature type="transmembrane region" description="Helical" evidence="8">
    <location>
        <begin position="103"/>
        <end position="126"/>
    </location>
</feature>
<reference evidence="9" key="2">
    <citation type="journal article" date="2021" name="PeerJ">
        <title>Extensive microbial diversity within the chicken gut microbiome revealed by metagenomics and culture.</title>
        <authorList>
            <person name="Gilroy R."/>
            <person name="Ravi A."/>
            <person name="Getino M."/>
            <person name="Pursley I."/>
            <person name="Horton D.L."/>
            <person name="Alikhan N.F."/>
            <person name="Baker D."/>
            <person name="Gharbi K."/>
            <person name="Hall N."/>
            <person name="Watson M."/>
            <person name="Adriaenssens E.M."/>
            <person name="Foster-Nyarko E."/>
            <person name="Jarju S."/>
            <person name="Secka A."/>
            <person name="Antonio M."/>
            <person name="Oren A."/>
            <person name="Chaudhuri R.R."/>
            <person name="La Ragione R."/>
            <person name="Hildebrand F."/>
            <person name="Pallen M.J."/>
        </authorList>
    </citation>
    <scope>NUCLEOTIDE SEQUENCE</scope>
    <source>
        <strain evidence="9">11167</strain>
    </source>
</reference>
<dbReference type="Pfam" id="PF03547">
    <property type="entry name" value="Mem_trans"/>
    <property type="match status" value="1"/>
</dbReference>
<evidence type="ECO:0000256" key="6">
    <source>
        <dbReference type="ARBA" id="ARBA00022989"/>
    </source>
</evidence>
<evidence type="ECO:0000256" key="2">
    <source>
        <dbReference type="ARBA" id="ARBA00010145"/>
    </source>
</evidence>
<feature type="transmembrane region" description="Helical" evidence="8">
    <location>
        <begin position="279"/>
        <end position="301"/>
    </location>
</feature>
<gene>
    <name evidence="9" type="ORF">IAC42_01520</name>
</gene>
<organism evidence="9 10">
    <name type="scientific">Candidatus Aphodenecus pullistercoris</name>
    <dbReference type="NCBI Taxonomy" id="2840669"/>
    <lineage>
        <taxon>Bacteria</taxon>
        <taxon>Pseudomonadati</taxon>
        <taxon>Spirochaetota</taxon>
        <taxon>Spirochaetia</taxon>
        <taxon>Spirochaetales</taxon>
        <taxon>Candidatus Aphodenecus</taxon>
    </lineage>
</organism>
<dbReference type="GO" id="GO:0055085">
    <property type="term" value="P:transmembrane transport"/>
    <property type="evidence" value="ECO:0007669"/>
    <property type="project" value="InterPro"/>
</dbReference>
<keyword evidence="3" id="KW-0813">Transport</keyword>
<sequence>MAEILTRACFFLLLVVLGFAVKKTGALSKEDGVALARVVLNITLPAAILVSFRTFTFDWAYMAIPLVSFAANWLMLAAGWLLSRHGSRQERIYYMLELPAYNIGNFTLPFVSGILGATGVVATCLFDMGNSPMCLGLNFVVTSMMIGQKPARSALSSVLTIFTKPAFTVYCIMLLISKLGLRLPDIIFDFAGLISPANGPLAMIMIGLMLEFSLDRSRIKEVAIVNGLRLALAAAIAIVFFLFTPFPYEVRKAVAITAFVPISSASPAFVASLKGDVELVGFASTVSIIIALALMPLLFVVL</sequence>
<keyword evidence="5 8" id="KW-0812">Transmembrane</keyword>
<feature type="transmembrane region" description="Helical" evidence="8">
    <location>
        <begin position="59"/>
        <end position="83"/>
    </location>
</feature>